<reference evidence="1 2" key="1">
    <citation type="submission" date="2019-03" db="EMBL/GenBank/DDBJ databases">
        <title>First draft genome of Liparis tanakae, snailfish: a comprehensive survey of snailfish specific genes.</title>
        <authorList>
            <person name="Kim W."/>
            <person name="Song I."/>
            <person name="Jeong J.-H."/>
            <person name="Kim D."/>
            <person name="Kim S."/>
            <person name="Ryu S."/>
            <person name="Song J.Y."/>
            <person name="Lee S.K."/>
        </authorList>
    </citation>
    <scope>NUCLEOTIDE SEQUENCE [LARGE SCALE GENOMIC DNA]</scope>
    <source>
        <tissue evidence="1">Muscle</tissue>
    </source>
</reference>
<evidence type="ECO:0000313" key="1">
    <source>
        <dbReference type="EMBL" id="TNN81111.1"/>
    </source>
</evidence>
<evidence type="ECO:0000313" key="2">
    <source>
        <dbReference type="Proteomes" id="UP000314294"/>
    </source>
</evidence>
<comment type="caution">
    <text evidence="1">The sequence shown here is derived from an EMBL/GenBank/DDBJ whole genome shotgun (WGS) entry which is preliminary data.</text>
</comment>
<organism evidence="1 2">
    <name type="scientific">Liparis tanakae</name>
    <name type="common">Tanaka's snailfish</name>
    <dbReference type="NCBI Taxonomy" id="230148"/>
    <lineage>
        <taxon>Eukaryota</taxon>
        <taxon>Metazoa</taxon>
        <taxon>Chordata</taxon>
        <taxon>Craniata</taxon>
        <taxon>Vertebrata</taxon>
        <taxon>Euteleostomi</taxon>
        <taxon>Actinopterygii</taxon>
        <taxon>Neopterygii</taxon>
        <taxon>Teleostei</taxon>
        <taxon>Neoteleostei</taxon>
        <taxon>Acanthomorphata</taxon>
        <taxon>Eupercaria</taxon>
        <taxon>Perciformes</taxon>
        <taxon>Cottioidei</taxon>
        <taxon>Cottales</taxon>
        <taxon>Liparidae</taxon>
        <taxon>Liparis</taxon>
    </lineage>
</organism>
<dbReference type="Proteomes" id="UP000314294">
    <property type="component" value="Unassembled WGS sequence"/>
</dbReference>
<keyword evidence="2" id="KW-1185">Reference proteome</keyword>
<proteinExistence type="predicted"/>
<gene>
    <name evidence="1" type="ORF">EYF80_008767</name>
</gene>
<sequence>MPYGQAPKEEHDKSLGDVIELHSQNKESERQIWAFSKPSPLIGRELILVESPQEGAETCHFLLKLRARDWLGEVKAWSFIWQDKRRMIQEALKDV</sequence>
<dbReference type="AlphaFoldDB" id="A0A4Z2ITG2"/>
<accession>A0A4Z2ITG2</accession>
<name>A0A4Z2ITG2_9TELE</name>
<protein>
    <submittedName>
        <fullName evidence="1">Uncharacterized protein</fullName>
    </submittedName>
</protein>
<dbReference type="EMBL" id="SRLO01000049">
    <property type="protein sequence ID" value="TNN81111.1"/>
    <property type="molecule type" value="Genomic_DNA"/>
</dbReference>